<evidence type="ECO:0000313" key="2">
    <source>
        <dbReference type="EMBL" id="QFI54126.1"/>
    </source>
</evidence>
<accession>A0A5J6WSK7</accession>
<gene>
    <name evidence="2" type="ORF">FE240_05095</name>
</gene>
<organism evidence="2 3">
    <name type="scientific">Aeromonas simiae</name>
    <dbReference type="NCBI Taxonomy" id="218936"/>
    <lineage>
        <taxon>Bacteria</taxon>
        <taxon>Pseudomonadati</taxon>
        <taxon>Pseudomonadota</taxon>
        <taxon>Gammaproteobacteria</taxon>
        <taxon>Aeromonadales</taxon>
        <taxon>Aeromonadaceae</taxon>
        <taxon>Aeromonas</taxon>
    </lineage>
</organism>
<dbReference type="GO" id="GO:0051537">
    <property type="term" value="F:2 iron, 2 sulfur cluster binding"/>
    <property type="evidence" value="ECO:0007669"/>
    <property type="project" value="InterPro"/>
</dbReference>
<reference evidence="2 3" key="1">
    <citation type="submission" date="2019-05" db="EMBL/GenBank/DDBJ databases">
        <title>OXA-830, a novel chromosomally encoded expanded-spectrum class D beta-lactamase in Aeromonas simiae.</title>
        <authorList>
            <person name="Zhou W."/>
            <person name="Chen Q."/>
        </authorList>
    </citation>
    <scope>NUCLEOTIDE SEQUENCE [LARGE SCALE GENOMIC DNA]</scope>
    <source>
        <strain evidence="2 3">A6</strain>
    </source>
</reference>
<dbReference type="NCBIfam" id="TIGR03950">
    <property type="entry name" value="sidero_Fe_reduc"/>
    <property type="match status" value="1"/>
</dbReference>
<feature type="domain" description="Ferric siderophore reductase C-terminal" evidence="1">
    <location>
        <begin position="201"/>
        <end position="221"/>
    </location>
</feature>
<name>A0A5J6WSK7_9GAMM</name>
<dbReference type="KEGG" id="asim:FE240_05095"/>
<dbReference type="Pfam" id="PF11575">
    <property type="entry name" value="FhuF_C"/>
    <property type="match status" value="1"/>
</dbReference>
<dbReference type="Proteomes" id="UP000594034">
    <property type="component" value="Chromosome"/>
</dbReference>
<keyword evidence="3" id="KW-1185">Reference proteome</keyword>
<proteinExistence type="predicted"/>
<evidence type="ECO:0000259" key="1">
    <source>
        <dbReference type="Pfam" id="PF11575"/>
    </source>
</evidence>
<dbReference type="EMBL" id="CP040449">
    <property type="protein sequence ID" value="QFI54126.1"/>
    <property type="molecule type" value="Genomic_DNA"/>
</dbReference>
<dbReference type="AlphaFoldDB" id="A0A5J6WSK7"/>
<sequence length="231" mass="25664">MMNPQLDALDELARRLLPALQRTGLTGREPIGKEGNTAPVAALMAQLQQANPEAGRAYWLTRGWSLLTWQPLYLAILAVHGLGRVPPLANLLQYQQEGMVAGYWLSGEMEAEPNLVRRIERAAAGLRPLLATLAALMAEAPRPRLRAELLADDLLVALERLAPHLPELAAHPLPFLARRWLAALELPTPPRLPGEDPRYLRQRCCLHYKRGDGVLCDNCPRRQQALAQRVA</sequence>
<evidence type="ECO:0000313" key="3">
    <source>
        <dbReference type="Proteomes" id="UP000594034"/>
    </source>
</evidence>
<protein>
    <submittedName>
        <fullName evidence="2">Siderophore ferric iron reductase</fullName>
    </submittedName>
</protein>
<dbReference type="InterPro" id="IPR023998">
    <property type="entry name" value="FCR-like"/>
</dbReference>
<dbReference type="InterPro" id="IPR024726">
    <property type="entry name" value="FhuF_C"/>
</dbReference>